<keyword evidence="1" id="KW-0614">Plasmid</keyword>
<gene>
    <name evidence="1" type="ORF">MIN45_PP10</name>
</gene>
<name>A0AAU9CDJ2_9GAMM</name>
<sequence>MVTDNNGAAVLSDPVTVTVNEVIPVWVDITDQLNVTHSSRQLYDRIRRVFFILITVTNPGDAIYGPVRLVLTNPSIPVKAGVGVGLDPDGYTEAGDPYFIIVPEGGILEAGQTLRNLRINFELQRKRLTYGVRVEQLAD</sequence>
<dbReference type="Proteomes" id="UP001321450">
    <property type="component" value="Plasmid IN45P"/>
</dbReference>
<evidence type="ECO:0000313" key="1">
    <source>
        <dbReference type="EMBL" id="BCX89996.1"/>
    </source>
</evidence>
<accession>A0AAU9CDJ2</accession>
<dbReference type="EMBL" id="AP024719">
    <property type="protein sequence ID" value="BCX89996.1"/>
    <property type="molecule type" value="Genomic_DNA"/>
</dbReference>
<evidence type="ECO:0000313" key="2">
    <source>
        <dbReference type="Proteomes" id="UP001321450"/>
    </source>
</evidence>
<geneLocation type="plasmid" evidence="1 2">
    <name>IN45P</name>
</geneLocation>
<organism evidence="1 2">
    <name type="scientific">Methylomarinovum tepidoasis</name>
    <dbReference type="NCBI Taxonomy" id="2840183"/>
    <lineage>
        <taxon>Bacteria</taxon>
        <taxon>Pseudomonadati</taxon>
        <taxon>Pseudomonadota</taxon>
        <taxon>Gammaproteobacteria</taxon>
        <taxon>Methylococcales</taxon>
        <taxon>Methylothermaceae</taxon>
        <taxon>Methylomarinovum</taxon>
    </lineage>
</organism>
<reference evidence="2" key="1">
    <citation type="journal article" date="2024" name="Int. J. Syst. Evol. Microbiol.">
        <title>Methylomarinovum tepidoasis sp. nov., a moderately thermophilic methanotroph of the family Methylothermaceae isolated from a deep-sea hydrothermal field.</title>
        <authorList>
            <person name="Hirayama H."/>
            <person name="Takaki Y."/>
            <person name="Abe M."/>
            <person name="Miyazaki M."/>
            <person name="Uematsu K."/>
            <person name="Matsui Y."/>
            <person name="Takai K."/>
        </authorList>
    </citation>
    <scope>NUCLEOTIDE SEQUENCE [LARGE SCALE GENOMIC DNA]</scope>
    <source>
        <strain evidence="2">IN45</strain>
        <plasmid evidence="2">IN45P</plasmid>
    </source>
</reference>
<dbReference type="KEGG" id="meiy:MIN45_PP10"/>
<proteinExistence type="predicted"/>
<keyword evidence="2" id="KW-1185">Reference proteome</keyword>
<protein>
    <submittedName>
        <fullName evidence="1">Uncharacterized protein</fullName>
    </submittedName>
</protein>
<dbReference type="AlphaFoldDB" id="A0AAU9CDJ2"/>